<protein>
    <recommendedName>
        <fullName evidence="10">L-threonylcarbamoyladenylate synthase</fullName>
        <ecNumber evidence="3">2.7.7.87</ecNumber>
    </recommendedName>
    <alternativeName>
        <fullName evidence="10">L-threonylcarbamoyladenylate synthase</fullName>
    </alternativeName>
</protein>
<dbReference type="Proteomes" id="UP000315938">
    <property type="component" value="Unassembled WGS sequence"/>
</dbReference>
<dbReference type="InterPro" id="IPR006070">
    <property type="entry name" value="Sua5-like_dom"/>
</dbReference>
<evidence type="ECO:0000256" key="6">
    <source>
        <dbReference type="ARBA" id="ARBA00022694"/>
    </source>
</evidence>
<dbReference type="GO" id="GO:0003725">
    <property type="term" value="F:double-stranded RNA binding"/>
    <property type="evidence" value="ECO:0007669"/>
    <property type="project" value="InterPro"/>
</dbReference>
<dbReference type="PROSITE" id="PS51163">
    <property type="entry name" value="YRDC"/>
    <property type="match status" value="1"/>
</dbReference>
<keyword evidence="7" id="KW-0548">Nucleotidyltransferase</keyword>
<dbReference type="PANTHER" id="PTHR17490">
    <property type="entry name" value="SUA5"/>
    <property type="match status" value="1"/>
</dbReference>
<proteinExistence type="inferred from homology"/>
<dbReference type="NCBIfam" id="TIGR00057">
    <property type="entry name" value="L-threonylcarbamoyladenylate synthase"/>
    <property type="match status" value="1"/>
</dbReference>
<sequence length="182" mass="20399">MTKLLIFPTDTVYGLGTPYLDKEGLKQIYEIKGRDFNKPIAILISNLEQVKEIAKASDNALKVASKFWPGGLTLIFESSDAYYQQSGEKTIGLRMPNHKLALKLIDELGPLKTTSVNYSNQPPLNDYDAIMKVFGDKVDKVYPNEESLSEVSSTVIDFTHDLPSLIRQGDITLDEIMKVLEK</sequence>
<evidence type="ECO:0000313" key="14">
    <source>
        <dbReference type="Proteomes" id="UP000315938"/>
    </source>
</evidence>
<dbReference type="Gene3D" id="3.90.870.10">
    <property type="entry name" value="DHBP synthase"/>
    <property type="match status" value="1"/>
</dbReference>
<keyword evidence="5" id="KW-0808">Transferase</keyword>
<keyword evidence="9" id="KW-0067">ATP-binding</keyword>
<feature type="domain" description="YrdC-like" evidence="12">
    <location>
        <begin position="1"/>
        <end position="171"/>
    </location>
</feature>
<comment type="similarity">
    <text evidence="2">Belongs to the SUA5 family.</text>
</comment>
<name>A0A553IJH0_ACHLA</name>
<comment type="caution">
    <text evidence="13">The sequence shown here is derived from an EMBL/GenBank/DDBJ whole genome shotgun (WGS) entry which is preliminary data.</text>
</comment>
<gene>
    <name evidence="13" type="ORF">FNV44_04645</name>
</gene>
<evidence type="ECO:0000259" key="12">
    <source>
        <dbReference type="PROSITE" id="PS51163"/>
    </source>
</evidence>
<dbReference type="GO" id="GO:0005737">
    <property type="term" value="C:cytoplasm"/>
    <property type="evidence" value="ECO:0007669"/>
    <property type="project" value="UniProtKB-SubCell"/>
</dbReference>
<dbReference type="SUPFAM" id="SSF55821">
    <property type="entry name" value="YrdC/RibB"/>
    <property type="match status" value="1"/>
</dbReference>
<reference evidence="13 14" key="1">
    <citation type="submission" date="2019-07" db="EMBL/GenBank/DDBJ databases">
        <title>Genome sequence of Acholeplasma laidlawii strain with increased resistance to erythromycin.</title>
        <authorList>
            <person name="Medvedeva E.S."/>
            <person name="Baranova N.B."/>
            <person name="Siniagina M.N."/>
            <person name="Mouzykantov A."/>
            <person name="Chernova O.A."/>
            <person name="Chernov V.M."/>
        </authorList>
    </citation>
    <scope>NUCLEOTIDE SEQUENCE [LARGE SCALE GENOMIC DNA]</scope>
    <source>
        <strain evidence="13 14">PG8REry</strain>
    </source>
</reference>
<evidence type="ECO:0000256" key="3">
    <source>
        <dbReference type="ARBA" id="ARBA00012584"/>
    </source>
</evidence>
<dbReference type="Pfam" id="PF01300">
    <property type="entry name" value="Sua5_yciO_yrdC"/>
    <property type="match status" value="1"/>
</dbReference>
<evidence type="ECO:0000256" key="4">
    <source>
        <dbReference type="ARBA" id="ARBA00022490"/>
    </source>
</evidence>
<evidence type="ECO:0000256" key="2">
    <source>
        <dbReference type="ARBA" id="ARBA00007663"/>
    </source>
</evidence>
<evidence type="ECO:0000256" key="7">
    <source>
        <dbReference type="ARBA" id="ARBA00022695"/>
    </source>
</evidence>
<dbReference type="OMA" id="QYWPGAL"/>
<keyword evidence="4" id="KW-0963">Cytoplasm</keyword>
<evidence type="ECO:0000256" key="8">
    <source>
        <dbReference type="ARBA" id="ARBA00022741"/>
    </source>
</evidence>
<evidence type="ECO:0000256" key="1">
    <source>
        <dbReference type="ARBA" id="ARBA00004496"/>
    </source>
</evidence>
<keyword evidence="8" id="KW-0547">Nucleotide-binding</keyword>
<dbReference type="GO" id="GO:0006450">
    <property type="term" value="P:regulation of translational fidelity"/>
    <property type="evidence" value="ECO:0007669"/>
    <property type="project" value="TreeGrafter"/>
</dbReference>
<dbReference type="PANTHER" id="PTHR17490:SF16">
    <property type="entry name" value="THREONYLCARBAMOYL-AMP SYNTHASE"/>
    <property type="match status" value="1"/>
</dbReference>
<evidence type="ECO:0000256" key="11">
    <source>
        <dbReference type="ARBA" id="ARBA00048366"/>
    </source>
</evidence>
<dbReference type="RefSeq" id="WP_012242160.1">
    <property type="nucleotide sequence ID" value="NZ_CP103951.1"/>
</dbReference>
<dbReference type="GO" id="GO:0008033">
    <property type="term" value="P:tRNA processing"/>
    <property type="evidence" value="ECO:0007669"/>
    <property type="project" value="UniProtKB-KW"/>
</dbReference>
<evidence type="ECO:0000256" key="5">
    <source>
        <dbReference type="ARBA" id="ARBA00022679"/>
    </source>
</evidence>
<dbReference type="GO" id="GO:0061710">
    <property type="term" value="F:L-threonylcarbamoyladenylate synthase"/>
    <property type="evidence" value="ECO:0007669"/>
    <property type="project" value="UniProtKB-EC"/>
</dbReference>
<dbReference type="GeneID" id="41338394"/>
<dbReference type="InterPro" id="IPR050156">
    <property type="entry name" value="TC-AMP_synthase_SUA5"/>
</dbReference>
<dbReference type="GO" id="GO:0000049">
    <property type="term" value="F:tRNA binding"/>
    <property type="evidence" value="ECO:0007669"/>
    <property type="project" value="TreeGrafter"/>
</dbReference>
<dbReference type="InterPro" id="IPR017945">
    <property type="entry name" value="DHBP_synth_RibB-like_a/b_dom"/>
</dbReference>
<organism evidence="13 14">
    <name type="scientific">Acholeplasma laidlawii</name>
    <dbReference type="NCBI Taxonomy" id="2148"/>
    <lineage>
        <taxon>Bacteria</taxon>
        <taxon>Bacillati</taxon>
        <taxon>Mycoplasmatota</taxon>
        <taxon>Mollicutes</taxon>
        <taxon>Acholeplasmatales</taxon>
        <taxon>Acholeplasmataceae</taxon>
        <taxon>Acholeplasma</taxon>
    </lineage>
</organism>
<evidence type="ECO:0000256" key="9">
    <source>
        <dbReference type="ARBA" id="ARBA00022840"/>
    </source>
</evidence>
<dbReference type="EC" id="2.7.7.87" evidence="3"/>
<evidence type="ECO:0000313" key="13">
    <source>
        <dbReference type="EMBL" id="TRY00343.1"/>
    </source>
</evidence>
<dbReference type="AlphaFoldDB" id="A0A553IJH0"/>
<evidence type="ECO:0000256" key="10">
    <source>
        <dbReference type="ARBA" id="ARBA00029774"/>
    </source>
</evidence>
<comment type="subcellular location">
    <subcellularLocation>
        <location evidence="1">Cytoplasm</location>
    </subcellularLocation>
</comment>
<accession>A0A553IJH0</accession>
<comment type="catalytic activity">
    <reaction evidence="11">
        <text>L-threonine + hydrogencarbonate + ATP = L-threonylcarbamoyladenylate + diphosphate + H2O</text>
        <dbReference type="Rhea" id="RHEA:36407"/>
        <dbReference type="ChEBI" id="CHEBI:15377"/>
        <dbReference type="ChEBI" id="CHEBI:17544"/>
        <dbReference type="ChEBI" id="CHEBI:30616"/>
        <dbReference type="ChEBI" id="CHEBI:33019"/>
        <dbReference type="ChEBI" id="CHEBI:57926"/>
        <dbReference type="ChEBI" id="CHEBI:73682"/>
        <dbReference type="EC" id="2.7.7.87"/>
    </reaction>
</comment>
<dbReference type="GO" id="GO:0005524">
    <property type="term" value="F:ATP binding"/>
    <property type="evidence" value="ECO:0007669"/>
    <property type="project" value="UniProtKB-KW"/>
</dbReference>
<keyword evidence="6" id="KW-0819">tRNA processing</keyword>
<dbReference type="EMBL" id="VKID01000001">
    <property type="protein sequence ID" value="TRY00343.1"/>
    <property type="molecule type" value="Genomic_DNA"/>
</dbReference>